<dbReference type="Gene3D" id="3.40.605.10">
    <property type="entry name" value="Aldehyde Dehydrogenase, Chain A, domain 1"/>
    <property type="match status" value="1"/>
</dbReference>
<evidence type="ECO:0000256" key="1">
    <source>
        <dbReference type="ARBA" id="ARBA00023002"/>
    </source>
</evidence>
<dbReference type="Proteomes" id="UP000247459">
    <property type="component" value="Unassembled WGS sequence"/>
</dbReference>
<evidence type="ECO:0000313" key="4">
    <source>
        <dbReference type="Proteomes" id="UP000247459"/>
    </source>
</evidence>
<dbReference type="EC" id="1.2.1.19" evidence="3"/>
<evidence type="ECO:0000259" key="2">
    <source>
        <dbReference type="Pfam" id="PF00171"/>
    </source>
</evidence>
<gene>
    <name evidence="3" type="ORF">PIL02S_00832</name>
</gene>
<dbReference type="InterPro" id="IPR016161">
    <property type="entry name" value="Ald_DH/histidinol_DH"/>
</dbReference>
<accession>A0A2W0CCK7</accession>
<dbReference type="SUPFAM" id="SSF53720">
    <property type="entry name" value="ALDH-like"/>
    <property type="match status" value="1"/>
</dbReference>
<protein>
    <submittedName>
        <fullName evidence="3">Betaine-aldehyde dehydrogenase</fullName>
        <ecNumber evidence="3">1.2.1.19</ecNumber>
    </submittedName>
</protein>
<name>A0A2W0CCK7_9BACL</name>
<evidence type="ECO:0000313" key="3">
    <source>
        <dbReference type="EMBL" id="PYY30743.1"/>
    </source>
</evidence>
<comment type="caution">
    <text evidence="3">The sequence shown here is derived from an EMBL/GenBank/DDBJ whole genome shotgun (WGS) entry which is preliminary data.</text>
</comment>
<dbReference type="OrthoDB" id="20170at2"/>
<organism evidence="3 4">
    <name type="scientific">Paenibacillus illinoisensis</name>
    <dbReference type="NCBI Taxonomy" id="59845"/>
    <lineage>
        <taxon>Bacteria</taxon>
        <taxon>Bacillati</taxon>
        <taxon>Bacillota</taxon>
        <taxon>Bacilli</taxon>
        <taxon>Bacillales</taxon>
        <taxon>Paenibacillaceae</taxon>
        <taxon>Paenibacillus</taxon>
    </lineage>
</organism>
<feature type="domain" description="Aldehyde dehydrogenase" evidence="2">
    <location>
        <begin position="17"/>
        <end position="62"/>
    </location>
</feature>
<dbReference type="InterPro" id="IPR016162">
    <property type="entry name" value="Ald_DH_N"/>
</dbReference>
<sequence>MRKTRSSLYLQPFEDRNTIVLKSSPFAPLAAAKVGENNASEFPAGVINLVHGDGDVGVDIVQRMYM</sequence>
<dbReference type="EMBL" id="PRLG01000006">
    <property type="protein sequence ID" value="PYY30743.1"/>
    <property type="molecule type" value="Genomic_DNA"/>
</dbReference>
<dbReference type="AlphaFoldDB" id="A0A2W0CCK7"/>
<proteinExistence type="predicted"/>
<dbReference type="RefSeq" id="WP_110756550.1">
    <property type="nucleotide sequence ID" value="NZ_PRLG01000006.1"/>
</dbReference>
<keyword evidence="1 3" id="KW-0560">Oxidoreductase</keyword>
<reference evidence="3 4" key="1">
    <citation type="submission" date="2018-01" db="EMBL/GenBank/DDBJ databases">
        <title>Genome sequence of the PGP bacterium Paenibacillus illinoisensis E3.</title>
        <authorList>
            <person name="Rolli E."/>
            <person name="Marasco R."/>
            <person name="Bessem C."/>
            <person name="Michoud G."/>
            <person name="Gaiarsa S."/>
            <person name="Borin S."/>
            <person name="Daffonchio D."/>
        </authorList>
    </citation>
    <scope>NUCLEOTIDE SEQUENCE [LARGE SCALE GENOMIC DNA]</scope>
    <source>
        <strain evidence="3 4">E3</strain>
    </source>
</reference>
<dbReference type="Pfam" id="PF00171">
    <property type="entry name" value="Aldedh"/>
    <property type="match status" value="1"/>
</dbReference>
<dbReference type="GO" id="GO:0019145">
    <property type="term" value="F:aminobutyraldehyde dehydrogenase (NAD+) activity"/>
    <property type="evidence" value="ECO:0007669"/>
    <property type="project" value="UniProtKB-EC"/>
</dbReference>
<dbReference type="InterPro" id="IPR015590">
    <property type="entry name" value="Aldehyde_DH_dom"/>
</dbReference>